<feature type="transmembrane region" description="Helical" evidence="1">
    <location>
        <begin position="155"/>
        <end position="174"/>
    </location>
</feature>
<feature type="transmembrane region" description="Helical" evidence="1">
    <location>
        <begin position="254"/>
        <end position="275"/>
    </location>
</feature>
<accession>A0A7J2U4B7</accession>
<dbReference type="InterPro" id="IPR011701">
    <property type="entry name" value="MFS"/>
</dbReference>
<dbReference type="GO" id="GO:0022857">
    <property type="term" value="F:transmembrane transporter activity"/>
    <property type="evidence" value="ECO:0007669"/>
    <property type="project" value="InterPro"/>
</dbReference>
<sequence length="387" mass="42599">MWFALSSITYGMLSAFDPLIFIYIAYMLNVNGIYMGILSAAWSITYILCNKLLGSLADDGHNKVLAVLALISIIPIPILLNNLNYITAFLAYILHSVAMAFLNLALSITLLESIESSYWNRVNMLNRIINNVSRGLTLILMALFGLRMLNKALYATLFMLSIATIALPQIYISFERKFYSIEKTLNRVGMYVKATSSLLYLDQPKIAVEVFSRIWNSSETISPTRILISAAGAVALGDYIFTIIPLIMKEKLQLTSMWIVYGISAATSAIIALAVNNIESSGTRKAFLLFLLRLSILVLGFNLLTDIISLTLYVILSSTLFMILDIILYNTYVGVQAGFGTSSYFIARELGSIVGSILGGMAICLGLHNFLLLAIVIGLAMSVPLII</sequence>
<protein>
    <recommendedName>
        <fullName evidence="3">MFS transporter</fullName>
    </recommendedName>
</protein>
<feature type="transmembrane region" description="Helical" evidence="1">
    <location>
        <begin position="353"/>
        <end position="381"/>
    </location>
</feature>
<proteinExistence type="predicted"/>
<evidence type="ECO:0008006" key="3">
    <source>
        <dbReference type="Google" id="ProtNLM"/>
    </source>
</evidence>
<reference evidence="2" key="1">
    <citation type="journal article" date="2020" name="mSystems">
        <title>Genome- and Community-Level Interaction Insights into Carbon Utilization and Element Cycling Functions of Hydrothermarchaeota in Hydrothermal Sediment.</title>
        <authorList>
            <person name="Zhou Z."/>
            <person name="Liu Y."/>
            <person name="Xu W."/>
            <person name="Pan J."/>
            <person name="Luo Z.H."/>
            <person name="Li M."/>
        </authorList>
    </citation>
    <scope>NUCLEOTIDE SEQUENCE [LARGE SCALE GENOMIC DNA]</scope>
    <source>
        <strain evidence="2">SpSt-125</strain>
    </source>
</reference>
<dbReference type="EMBL" id="DSEU01000040">
    <property type="protein sequence ID" value="HEM67113.1"/>
    <property type="molecule type" value="Genomic_DNA"/>
</dbReference>
<feature type="transmembrane region" description="Helical" evidence="1">
    <location>
        <begin position="310"/>
        <end position="332"/>
    </location>
</feature>
<keyword evidence="1" id="KW-0812">Transmembrane</keyword>
<keyword evidence="1" id="KW-1133">Transmembrane helix</keyword>
<evidence type="ECO:0000313" key="2">
    <source>
        <dbReference type="EMBL" id="HEM67113.1"/>
    </source>
</evidence>
<name>A0A7J2U4B7_9CREN</name>
<feature type="transmembrane region" description="Helical" evidence="1">
    <location>
        <begin position="132"/>
        <end position="149"/>
    </location>
</feature>
<comment type="caution">
    <text evidence="2">The sequence shown here is derived from an EMBL/GenBank/DDBJ whole genome shotgun (WGS) entry which is preliminary data.</text>
</comment>
<feature type="transmembrane region" description="Helical" evidence="1">
    <location>
        <begin position="65"/>
        <end position="83"/>
    </location>
</feature>
<gene>
    <name evidence="2" type="ORF">ENO26_06055</name>
</gene>
<dbReference type="Pfam" id="PF07690">
    <property type="entry name" value="MFS_1"/>
    <property type="match status" value="1"/>
</dbReference>
<dbReference type="SUPFAM" id="SSF103473">
    <property type="entry name" value="MFS general substrate transporter"/>
    <property type="match status" value="1"/>
</dbReference>
<organism evidence="2">
    <name type="scientific">Ignisphaera aggregans</name>
    <dbReference type="NCBI Taxonomy" id="334771"/>
    <lineage>
        <taxon>Archaea</taxon>
        <taxon>Thermoproteota</taxon>
        <taxon>Thermoprotei</taxon>
        <taxon>Desulfurococcales</taxon>
        <taxon>Desulfurococcaceae</taxon>
        <taxon>Ignisphaera</taxon>
    </lineage>
</organism>
<evidence type="ECO:0000256" key="1">
    <source>
        <dbReference type="SAM" id="Phobius"/>
    </source>
</evidence>
<dbReference type="AlphaFoldDB" id="A0A7J2U4B7"/>
<feature type="transmembrane region" description="Helical" evidence="1">
    <location>
        <begin position="226"/>
        <end position="248"/>
    </location>
</feature>
<dbReference type="InterPro" id="IPR036259">
    <property type="entry name" value="MFS_trans_sf"/>
</dbReference>
<keyword evidence="1" id="KW-0472">Membrane</keyword>
<feature type="transmembrane region" description="Helical" evidence="1">
    <location>
        <begin position="287"/>
        <end position="304"/>
    </location>
</feature>
<feature type="transmembrane region" description="Helical" evidence="1">
    <location>
        <begin position="89"/>
        <end position="111"/>
    </location>
</feature>